<keyword evidence="1" id="KW-1133">Transmembrane helix</keyword>
<evidence type="ECO:0000313" key="3">
    <source>
        <dbReference type="Proteomes" id="UP001523230"/>
    </source>
</evidence>
<evidence type="ECO:0000313" key="2">
    <source>
        <dbReference type="EMBL" id="MCM2466874.1"/>
    </source>
</evidence>
<keyword evidence="1" id="KW-0472">Membrane</keyword>
<feature type="transmembrane region" description="Helical" evidence="1">
    <location>
        <begin position="6"/>
        <end position="28"/>
    </location>
</feature>
<keyword evidence="3" id="KW-1185">Reference proteome</keyword>
<sequence length="184" mass="19619">MTEQYVLIKLAASTIALILVIAGLVFVYSSGGNGFVTEGTTQDELKALAASIAARIDGDALAELQPGDEATPEFIAIRDQLNAFRASNPEILYIYTMRKVGNATEYIVDADYGIDDGVAIGEVYYPTDLDTDFLAGFVEPSAEPEYYTEQWGNATATIISGYAPVKDSTGTIVGMVGIDLGHSE</sequence>
<dbReference type="EMBL" id="QFDM01000003">
    <property type="protein sequence ID" value="MCM2466874.1"/>
    <property type="molecule type" value="Genomic_DNA"/>
</dbReference>
<dbReference type="InterPro" id="IPR029151">
    <property type="entry name" value="Sensor-like_sf"/>
</dbReference>
<comment type="caution">
    <text evidence="2">The sequence shown here is derived from an EMBL/GenBank/DDBJ whole genome shotgun (WGS) entry which is preliminary data.</text>
</comment>
<keyword evidence="1" id="KW-0812">Transmembrane</keyword>
<proteinExistence type="predicted"/>
<dbReference type="Proteomes" id="UP001523230">
    <property type="component" value="Unassembled WGS sequence"/>
</dbReference>
<protein>
    <recommendedName>
        <fullName evidence="4">Cache domain-containing protein</fullName>
    </recommendedName>
</protein>
<reference evidence="2 3" key="1">
    <citation type="submission" date="2018-05" db="EMBL/GenBank/DDBJ databases">
        <title>Isolation and characterization of genus Methanoculleus species and their viruses from deep sea marine sediment offshore southwestern Taiwan.</title>
        <authorList>
            <person name="Wei W.-H."/>
            <person name="Chen W.-C."/>
            <person name="Lai M.-C."/>
            <person name="Chen S.-C."/>
        </authorList>
    </citation>
    <scope>NUCLEOTIDE SEQUENCE [LARGE SCALE GENOMIC DNA]</scope>
    <source>
        <strain evidence="2 3">CWC-02</strain>
    </source>
</reference>
<name>A0ABD4TIM2_9EURY</name>
<dbReference type="RefSeq" id="WP_250988145.1">
    <property type="nucleotide sequence ID" value="NZ_QFDM01000003.1"/>
</dbReference>
<evidence type="ECO:0000256" key="1">
    <source>
        <dbReference type="SAM" id="Phobius"/>
    </source>
</evidence>
<evidence type="ECO:0008006" key="4">
    <source>
        <dbReference type="Google" id="ProtNLM"/>
    </source>
</evidence>
<dbReference type="AlphaFoldDB" id="A0ABD4TIM2"/>
<dbReference type="SUPFAM" id="SSF103190">
    <property type="entry name" value="Sensory domain-like"/>
    <property type="match status" value="1"/>
</dbReference>
<gene>
    <name evidence="2" type="ORF">DIC75_11270</name>
</gene>
<accession>A0ABD4TIM2</accession>
<organism evidence="2 3">
    <name type="scientific">Methanoculleus oceani</name>
    <dbReference type="NCBI Taxonomy" id="2184756"/>
    <lineage>
        <taxon>Archaea</taxon>
        <taxon>Methanobacteriati</taxon>
        <taxon>Methanobacteriota</taxon>
        <taxon>Stenosarchaea group</taxon>
        <taxon>Methanomicrobia</taxon>
        <taxon>Methanomicrobiales</taxon>
        <taxon>Methanomicrobiaceae</taxon>
        <taxon>Methanoculleus</taxon>
    </lineage>
</organism>